<dbReference type="EMBL" id="CP001822">
    <property type="protein sequence ID" value="ACZ32471.1"/>
    <property type="molecule type" value="Genomic_DNA"/>
</dbReference>
<sequence>MTDDVDPTSSHRETIRAFSRRGGPLDPAGPNATTANPHWFFEGDVRRRTPQRRALHRRLLEEARAEHPTARFERRTLVLAGPPGAGKSTVLRDVLGLDRSAWVTIDADDFKQKLLREALADGTYESFLKPDAVKEREQAGEPFYPLELASLVHEESSFLAVQMRREAFADGLNVVIDSVLSSPDKAVQQQDPPESTNQRTG</sequence>
<dbReference type="Proteomes" id="UP000002255">
    <property type="component" value="Plasmid pXCEL01"/>
</dbReference>
<evidence type="ECO:0000256" key="5">
    <source>
        <dbReference type="ARBA" id="ARBA00032897"/>
    </source>
</evidence>
<dbReference type="AlphaFoldDB" id="D1C105"/>
<gene>
    <name evidence="9" type="ORF">Xcel_3472</name>
</gene>
<protein>
    <recommendedName>
        <fullName evidence="5">UDP-N-acetylglucosamine kinase</fullName>
        <ecNumber evidence="2">2.7.1.176</ecNumber>
    </recommendedName>
    <alternativeName>
        <fullName evidence="5">UDP-N-acetylglucosamine kinase</fullName>
    </alternativeName>
</protein>
<reference evidence="9 10" key="1">
    <citation type="journal article" date="2010" name="Stand. Genomic Sci.">
        <title>Complete genome sequence of Xylanimonas cellulosilytica type strain (XIL07).</title>
        <authorList>
            <person name="Foster B."/>
            <person name="Pukall R."/>
            <person name="Abt B."/>
            <person name="Nolan M."/>
            <person name="Glavina Del Rio T."/>
            <person name="Chen F."/>
            <person name="Lucas S."/>
            <person name="Tice H."/>
            <person name="Pitluck S."/>
            <person name="Cheng J.-F."/>
            <person name="Chertkov O."/>
            <person name="Brettin T."/>
            <person name="Han C."/>
            <person name="Detter J.C."/>
            <person name="Bruce D."/>
            <person name="Goodwin L."/>
            <person name="Ivanova N."/>
            <person name="Mavromatis K."/>
            <person name="Pati A."/>
            <person name="Mikhailova N."/>
            <person name="Chen A."/>
            <person name="Palaniappan K."/>
            <person name="Land M."/>
            <person name="Hauser L."/>
            <person name="Chang Y.-J."/>
            <person name="Jeffries C.D."/>
            <person name="Chain P."/>
            <person name="Rohde M."/>
            <person name="Goeker M."/>
            <person name="Bristow J."/>
            <person name="Eisen J.A."/>
            <person name="Markowitz V."/>
            <person name="Hugenholtz P."/>
            <person name="Kyrpides N.C."/>
            <person name="Klenk H.-P."/>
            <person name="Lapidus A."/>
        </authorList>
    </citation>
    <scope>NUCLEOTIDE SEQUENCE [LARGE SCALE GENOMIC DNA]</scope>
    <source>
        <strain evidence="10">DSM 15894 / CECT 5975 / LMG 20990 / XIL07</strain>
        <plasmid evidence="10">Plasmid pXCEL01</plasmid>
    </source>
</reference>
<dbReference type="EC" id="2.7.1.176" evidence="2"/>
<geneLocation type="plasmid" evidence="9 10">
    <name>pXCEL01</name>
</geneLocation>
<dbReference type="Gene3D" id="3.40.50.300">
    <property type="entry name" value="P-loop containing nucleotide triphosphate hydrolases"/>
    <property type="match status" value="1"/>
</dbReference>
<feature type="region of interest" description="Disordered" evidence="7">
    <location>
        <begin position="182"/>
        <end position="201"/>
    </location>
</feature>
<dbReference type="SUPFAM" id="SSF52540">
    <property type="entry name" value="P-loop containing nucleoside triphosphate hydrolases"/>
    <property type="match status" value="1"/>
</dbReference>
<evidence type="ECO:0000256" key="1">
    <source>
        <dbReference type="ARBA" id="ARBA00009104"/>
    </source>
</evidence>
<comment type="catalytic activity">
    <reaction evidence="6">
        <text>UDP-N-acetyl-alpha-D-glucosamine + ATP = UDP-N-acetyl-alpha-D-glucosamine 3'-phosphate + ADP + H(+)</text>
        <dbReference type="Rhea" id="RHEA:32671"/>
        <dbReference type="ChEBI" id="CHEBI:15378"/>
        <dbReference type="ChEBI" id="CHEBI:30616"/>
        <dbReference type="ChEBI" id="CHEBI:57705"/>
        <dbReference type="ChEBI" id="CHEBI:64353"/>
        <dbReference type="ChEBI" id="CHEBI:456216"/>
        <dbReference type="EC" id="2.7.1.176"/>
    </reaction>
</comment>
<keyword evidence="9" id="KW-0614">Plasmid</keyword>
<feature type="compositionally biased region" description="Polar residues" evidence="7">
    <location>
        <begin position="187"/>
        <end position="201"/>
    </location>
</feature>
<comment type="similarity">
    <text evidence="1">Belongs to the zeta toxin family.</text>
</comment>
<keyword evidence="4" id="KW-0067">ATP-binding</keyword>
<dbReference type="InterPro" id="IPR010488">
    <property type="entry name" value="Zeta_toxin_domain"/>
</dbReference>
<dbReference type="GO" id="GO:0005524">
    <property type="term" value="F:ATP binding"/>
    <property type="evidence" value="ECO:0007669"/>
    <property type="project" value="UniProtKB-KW"/>
</dbReference>
<keyword evidence="3" id="KW-0547">Nucleotide-binding</keyword>
<evidence type="ECO:0000256" key="2">
    <source>
        <dbReference type="ARBA" id="ARBA00011963"/>
    </source>
</evidence>
<evidence type="ECO:0000313" key="9">
    <source>
        <dbReference type="EMBL" id="ACZ32471.1"/>
    </source>
</evidence>
<proteinExistence type="inferred from homology"/>
<keyword evidence="10" id="KW-1185">Reference proteome</keyword>
<evidence type="ECO:0000256" key="3">
    <source>
        <dbReference type="ARBA" id="ARBA00022741"/>
    </source>
</evidence>
<dbReference type="Pfam" id="PF06414">
    <property type="entry name" value="Zeta_toxin"/>
    <property type="match status" value="1"/>
</dbReference>
<evidence type="ECO:0000259" key="8">
    <source>
        <dbReference type="Pfam" id="PF06414"/>
    </source>
</evidence>
<dbReference type="HOGENOM" id="CLU_1359971_0_0_11"/>
<name>D1C105_XYLCX</name>
<dbReference type="RefSeq" id="WP_012880211.1">
    <property type="nucleotide sequence ID" value="NC_013531.1"/>
</dbReference>
<feature type="domain" description="Zeta toxin" evidence="8">
    <location>
        <begin position="76"/>
        <end position="189"/>
    </location>
</feature>
<dbReference type="GO" id="GO:0016301">
    <property type="term" value="F:kinase activity"/>
    <property type="evidence" value="ECO:0007669"/>
    <property type="project" value="InterPro"/>
</dbReference>
<evidence type="ECO:0000256" key="7">
    <source>
        <dbReference type="SAM" id="MobiDB-lite"/>
    </source>
</evidence>
<feature type="region of interest" description="Disordered" evidence="7">
    <location>
        <begin position="1"/>
        <end position="37"/>
    </location>
</feature>
<dbReference type="eggNOG" id="COG4608">
    <property type="taxonomic scope" value="Bacteria"/>
</dbReference>
<dbReference type="InterPro" id="IPR027417">
    <property type="entry name" value="P-loop_NTPase"/>
</dbReference>
<evidence type="ECO:0000256" key="6">
    <source>
        <dbReference type="ARBA" id="ARBA00048178"/>
    </source>
</evidence>
<dbReference type="KEGG" id="xce:Xcel_3472"/>
<accession>D1C105</accession>
<organism evidence="9 10">
    <name type="scientific">Xylanimonas cellulosilytica (strain DSM 15894 / JCM 12276 / CECT 5975 / KCTC 9989 / LMG 20990 / NBRC 107835 / XIL07)</name>
    <dbReference type="NCBI Taxonomy" id="446471"/>
    <lineage>
        <taxon>Bacteria</taxon>
        <taxon>Bacillati</taxon>
        <taxon>Actinomycetota</taxon>
        <taxon>Actinomycetes</taxon>
        <taxon>Micrococcales</taxon>
        <taxon>Promicromonosporaceae</taxon>
        <taxon>Xylanimonas</taxon>
    </lineage>
</organism>
<evidence type="ECO:0000313" key="10">
    <source>
        <dbReference type="Proteomes" id="UP000002255"/>
    </source>
</evidence>
<evidence type="ECO:0000256" key="4">
    <source>
        <dbReference type="ARBA" id="ARBA00022840"/>
    </source>
</evidence>